<dbReference type="GeneID" id="37271624"/>
<accession>A0A316ZAN6</accession>
<dbReference type="RefSeq" id="XP_025598645.1">
    <property type="nucleotide sequence ID" value="XM_025744080.1"/>
</dbReference>
<dbReference type="GO" id="GO:0006107">
    <property type="term" value="P:oxaloacetate metabolic process"/>
    <property type="evidence" value="ECO:0007669"/>
    <property type="project" value="UniProtKB-ARBA"/>
</dbReference>
<keyword evidence="2" id="KW-0479">Metal-binding</keyword>
<dbReference type="GO" id="GO:0046872">
    <property type="term" value="F:metal ion binding"/>
    <property type="evidence" value="ECO:0007669"/>
    <property type="project" value="UniProtKB-KW"/>
</dbReference>
<evidence type="ECO:0000313" key="4">
    <source>
        <dbReference type="EMBL" id="PWN98366.1"/>
    </source>
</evidence>
<protein>
    <recommendedName>
        <fullName evidence="3">Fumarylacetoacetase-like C-terminal domain-containing protein</fullName>
    </recommendedName>
</protein>
<gene>
    <name evidence="4" type="ORF">FA09DRAFT_338241</name>
</gene>
<dbReference type="Gene3D" id="3.90.850.10">
    <property type="entry name" value="Fumarylacetoacetase-like, C-terminal domain"/>
    <property type="match status" value="1"/>
</dbReference>
<evidence type="ECO:0000256" key="2">
    <source>
        <dbReference type="ARBA" id="ARBA00022723"/>
    </source>
</evidence>
<dbReference type="EMBL" id="KZ819291">
    <property type="protein sequence ID" value="PWN98366.1"/>
    <property type="molecule type" value="Genomic_DNA"/>
</dbReference>
<proteinExistence type="inferred from homology"/>
<dbReference type="STRING" id="58919.A0A316ZAN6"/>
<dbReference type="InterPro" id="IPR011234">
    <property type="entry name" value="Fumarylacetoacetase-like_C"/>
</dbReference>
<dbReference type="SUPFAM" id="SSF56529">
    <property type="entry name" value="FAH"/>
    <property type="match status" value="1"/>
</dbReference>
<sequence length="302" mass="32595">MSSARPAWTRLIRFEGADGQVHMGEPEDATLDVGRASRDGKPFSARLLEGSAPWDARPTGTRVDVKRLLCPLLPLEVNTIRCLGLNYVDHAREAGLPLPSVPTLFHKPRTALAGPWPSAVRVPKCVQDEQSDYEAELVIVIGQDCRDVPEDKALDYVLAYTAANDISARKAQFETSQWSRSKGFDTACPLGPCLVSAAAFGDPSSSGQRIRGRLNGREVQSAPLSNLVFSVARAVAFISQGTTLERGSIILTGTPAGVGTFFKPPVTLKHGDEFEVEISGGIGTLCNSIEYEHDASHRVSRL</sequence>
<dbReference type="FunFam" id="3.90.850.10:FF:000002">
    <property type="entry name" value="2-hydroxyhepta-2,4-diene-1,7-dioate isomerase"/>
    <property type="match status" value="1"/>
</dbReference>
<dbReference type="GO" id="GO:0018773">
    <property type="term" value="F:acetylpyruvate hydrolase activity"/>
    <property type="evidence" value="ECO:0007669"/>
    <property type="project" value="TreeGrafter"/>
</dbReference>
<evidence type="ECO:0000313" key="5">
    <source>
        <dbReference type="Proteomes" id="UP000245946"/>
    </source>
</evidence>
<dbReference type="Pfam" id="PF01557">
    <property type="entry name" value="FAA_hydrolase"/>
    <property type="match status" value="1"/>
</dbReference>
<organism evidence="4 5">
    <name type="scientific">Tilletiopsis washingtonensis</name>
    <dbReference type="NCBI Taxonomy" id="58919"/>
    <lineage>
        <taxon>Eukaryota</taxon>
        <taxon>Fungi</taxon>
        <taxon>Dikarya</taxon>
        <taxon>Basidiomycota</taxon>
        <taxon>Ustilaginomycotina</taxon>
        <taxon>Exobasidiomycetes</taxon>
        <taxon>Entylomatales</taxon>
        <taxon>Entylomatales incertae sedis</taxon>
        <taxon>Tilletiopsis</taxon>
    </lineage>
</organism>
<reference evidence="4 5" key="1">
    <citation type="journal article" date="2018" name="Mol. Biol. Evol.">
        <title>Broad Genomic Sampling Reveals a Smut Pathogenic Ancestry of the Fungal Clade Ustilaginomycotina.</title>
        <authorList>
            <person name="Kijpornyongpan T."/>
            <person name="Mondo S.J."/>
            <person name="Barry K."/>
            <person name="Sandor L."/>
            <person name="Lee J."/>
            <person name="Lipzen A."/>
            <person name="Pangilinan J."/>
            <person name="LaButti K."/>
            <person name="Hainaut M."/>
            <person name="Henrissat B."/>
            <person name="Grigoriev I.V."/>
            <person name="Spatafora J.W."/>
            <person name="Aime M.C."/>
        </authorList>
    </citation>
    <scope>NUCLEOTIDE SEQUENCE [LARGE SCALE GENOMIC DNA]</scope>
    <source>
        <strain evidence="4 5">MCA 4186</strain>
    </source>
</reference>
<dbReference type="AlphaFoldDB" id="A0A316ZAN6"/>
<feature type="domain" description="Fumarylacetoacetase-like C-terminal" evidence="3">
    <location>
        <begin position="80"/>
        <end position="289"/>
    </location>
</feature>
<evidence type="ECO:0000256" key="1">
    <source>
        <dbReference type="ARBA" id="ARBA00010211"/>
    </source>
</evidence>
<comment type="similarity">
    <text evidence="1">Belongs to the FAH family.</text>
</comment>
<keyword evidence="5" id="KW-1185">Reference proteome</keyword>
<name>A0A316ZAN6_9BASI</name>
<dbReference type="PANTHER" id="PTHR11820">
    <property type="entry name" value="ACYLPYRUVASE"/>
    <property type="match status" value="1"/>
</dbReference>
<dbReference type="GO" id="GO:0050163">
    <property type="term" value="F:oxaloacetate tautomerase activity"/>
    <property type="evidence" value="ECO:0007669"/>
    <property type="project" value="UniProtKB-ARBA"/>
</dbReference>
<evidence type="ECO:0000259" key="3">
    <source>
        <dbReference type="Pfam" id="PF01557"/>
    </source>
</evidence>
<dbReference type="OrthoDB" id="411064at2759"/>
<dbReference type="Proteomes" id="UP000245946">
    <property type="component" value="Unassembled WGS sequence"/>
</dbReference>
<dbReference type="InterPro" id="IPR036663">
    <property type="entry name" value="Fumarylacetoacetase_C_sf"/>
</dbReference>
<dbReference type="PANTHER" id="PTHR11820:SF7">
    <property type="entry name" value="ACYLPYRUVASE FAHD1, MITOCHONDRIAL"/>
    <property type="match status" value="1"/>
</dbReference>